<sequence length="377" mass="41418">MRGEKVGVSKNYVKFIAIFVILSIALIFVIFYFTFSKALIQITPKKGLATTDFIAGIETQSDKVTGESLNGFVFETEVEKEMEFEATGSKSVDGDILGQVMIYNKLTRSQPLVATTRLLSVDGVLLRLKNRVDVPAGGSISAEVYADNPADFESLAPTKFTIPGLSESLQVEVYAESNSTLKSGGSSIKIVKASDIARAKEDLTNKLYEDAVEKFKNEVGKDHIAVLVSKKIIEETISAGADDVVDTFKVKQKMSATLIGIAQDEILTIAATRLRTQLSPESELGRMKIENLTYVVQNYNAEEKTASIKIHAEAETVLREDSEILNKDKIVGLSDKGVELYLSSFDEIENVQVKLSPFWVRSVPSIIDNITIEVLID</sequence>
<reference evidence="2 3" key="1">
    <citation type="journal article" date="2016" name="Nat. Commun.">
        <title>Thousands of microbial genomes shed light on interconnected biogeochemical processes in an aquifer system.</title>
        <authorList>
            <person name="Anantharaman K."/>
            <person name="Brown C.T."/>
            <person name="Hug L.A."/>
            <person name="Sharon I."/>
            <person name="Castelle C.J."/>
            <person name="Probst A.J."/>
            <person name="Thomas B.C."/>
            <person name="Singh A."/>
            <person name="Wilkins M.J."/>
            <person name="Karaoz U."/>
            <person name="Brodie E.L."/>
            <person name="Williams K.H."/>
            <person name="Hubbard S.S."/>
            <person name="Banfield J.F."/>
        </authorList>
    </citation>
    <scope>NUCLEOTIDE SEQUENCE [LARGE SCALE GENOMIC DNA]</scope>
</reference>
<keyword evidence="1" id="KW-0472">Membrane</keyword>
<name>A0A1F5SW27_9BACT</name>
<dbReference type="AlphaFoldDB" id="A0A1F5SW27"/>
<evidence type="ECO:0000313" key="3">
    <source>
        <dbReference type="Proteomes" id="UP000179001"/>
    </source>
</evidence>
<protein>
    <recommendedName>
        <fullName evidence="4">Baseplate protein J-like domain-containing protein</fullName>
    </recommendedName>
</protein>
<gene>
    <name evidence="2" type="ORF">A2478_00625</name>
</gene>
<organism evidence="2 3">
    <name type="scientific">Candidatus Falkowbacteria bacterium RIFOXYC2_FULL_36_12</name>
    <dbReference type="NCBI Taxonomy" id="1798002"/>
    <lineage>
        <taxon>Bacteria</taxon>
        <taxon>Candidatus Falkowiibacteriota</taxon>
    </lineage>
</organism>
<dbReference type="STRING" id="1798002.A2478_00625"/>
<accession>A0A1F5SW27</accession>
<keyword evidence="1" id="KW-1133">Transmembrane helix</keyword>
<evidence type="ECO:0008006" key="4">
    <source>
        <dbReference type="Google" id="ProtNLM"/>
    </source>
</evidence>
<keyword evidence="1" id="KW-0812">Transmembrane</keyword>
<evidence type="ECO:0000256" key="1">
    <source>
        <dbReference type="SAM" id="Phobius"/>
    </source>
</evidence>
<feature type="transmembrane region" description="Helical" evidence="1">
    <location>
        <begin position="12"/>
        <end position="35"/>
    </location>
</feature>
<evidence type="ECO:0000313" key="2">
    <source>
        <dbReference type="EMBL" id="OGF30938.1"/>
    </source>
</evidence>
<dbReference type="EMBL" id="MFGJ01000008">
    <property type="protein sequence ID" value="OGF30938.1"/>
    <property type="molecule type" value="Genomic_DNA"/>
</dbReference>
<dbReference type="Proteomes" id="UP000179001">
    <property type="component" value="Unassembled WGS sequence"/>
</dbReference>
<comment type="caution">
    <text evidence="2">The sequence shown here is derived from an EMBL/GenBank/DDBJ whole genome shotgun (WGS) entry which is preliminary data.</text>
</comment>
<proteinExistence type="predicted"/>